<organism evidence="3 4">
    <name type="scientific">Kitasatospora nipponensis</name>
    <dbReference type="NCBI Taxonomy" id="258049"/>
    <lineage>
        <taxon>Bacteria</taxon>
        <taxon>Bacillati</taxon>
        <taxon>Actinomycetota</taxon>
        <taxon>Actinomycetes</taxon>
        <taxon>Kitasatosporales</taxon>
        <taxon>Streptomycetaceae</taxon>
        <taxon>Kitasatospora</taxon>
    </lineage>
</organism>
<dbReference type="Gene3D" id="3.30.565.10">
    <property type="entry name" value="Histidine kinase-like ATPase, C-terminal domain"/>
    <property type="match status" value="1"/>
</dbReference>
<dbReference type="RefSeq" id="WP_344441398.1">
    <property type="nucleotide sequence ID" value="NZ_BAAALF010000032.1"/>
</dbReference>
<name>A0ABN1W567_9ACTN</name>
<dbReference type="InterPro" id="IPR003594">
    <property type="entry name" value="HATPase_dom"/>
</dbReference>
<comment type="caution">
    <text evidence="3">The sequence shown here is derived from an EMBL/GenBank/DDBJ whole genome shotgun (WGS) entry which is preliminary data.</text>
</comment>
<keyword evidence="3" id="KW-0547">Nucleotide-binding</keyword>
<evidence type="ECO:0000256" key="1">
    <source>
        <dbReference type="ARBA" id="ARBA00022527"/>
    </source>
</evidence>
<evidence type="ECO:0000313" key="4">
    <source>
        <dbReference type="Proteomes" id="UP001500037"/>
    </source>
</evidence>
<keyword evidence="3" id="KW-0067">ATP-binding</keyword>
<evidence type="ECO:0000313" key="3">
    <source>
        <dbReference type="EMBL" id="GAA1233087.1"/>
    </source>
</evidence>
<dbReference type="Pfam" id="PF13581">
    <property type="entry name" value="HATPase_c_2"/>
    <property type="match status" value="1"/>
</dbReference>
<accession>A0ABN1W567</accession>
<protein>
    <submittedName>
        <fullName evidence="3">ATP-binding protein</fullName>
    </submittedName>
</protein>
<dbReference type="EMBL" id="BAAALF010000032">
    <property type="protein sequence ID" value="GAA1233087.1"/>
    <property type="molecule type" value="Genomic_DNA"/>
</dbReference>
<evidence type="ECO:0000259" key="2">
    <source>
        <dbReference type="Pfam" id="PF13581"/>
    </source>
</evidence>
<dbReference type="InterPro" id="IPR050267">
    <property type="entry name" value="Anti-sigma-factor_SerPK"/>
</dbReference>
<keyword evidence="1" id="KW-0418">Kinase</keyword>
<dbReference type="PANTHER" id="PTHR35526">
    <property type="entry name" value="ANTI-SIGMA-F FACTOR RSBW-RELATED"/>
    <property type="match status" value="1"/>
</dbReference>
<proteinExistence type="predicted"/>
<dbReference type="CDD" id="cd16936">
    <property type="entry name" value="HATPase_RsbW-like"/>
    <property type="match status" value="1"/>
</dbReference>
<sequence>MPGIPTTSPTSPAIPAIPHYWRFPAELASVPRARRALAEVLPRACRPQLSYELRLLASELVTNAIRHGARTDRDEVVELLFWTADHHHWLAVCDPSPRQPVPTPTAPAPDPQACGGRGLLLVDALCDVWAVVPRRTRGKAVVAGVRLPRP</sequence>
<keyword evidence="1" id="KW-0723">Serine/threonine-protein kinase</keyword>
<keyword evidence="4" id="KW-1185">Reference proteome</keyword>
<dbReference type="Proteomes" id="UP001500037">
    <property type="component" value="Unassembled WGS sequence"/>
</dbReference>
<dbReference type="PANTHER" id="PTHR35526:SF3">
    <property type="entry name" value="ANTI-SIGMA-F FACTOR RSBW"/>
    <property type="match status" value="1"/>
</dbReference>
<dbReference type="InterPro" id="IPR036890">
    <property type="entry name" value="HATPase_C_sf"/>
</dbReference>
<dbReference type="GO" id="GO:0005524">
    <property type="term" value="F:ATP binding"/>
    <property type="evidence" value="ECO:0007669"/>
    <property type="project" value="UniProtKB-KW"/>
</dbReference>
<gene>
    <name evidence="3" type="ORF">GCM10009665_24230</name>
</gene>
<feature type="domain" description="Histidine kinase/HSP90-like ATPase" evidence="2">
    <location>
        <begin position="23"/>
        <end position="141"/>
    </location>
</feature>
<keyword evidence="1" id="KW-0808">Transferase</keyword>
<dbReference type="SUPFAM" id="SSF55874">
    <property type="entry name" value="ATPase domain of HSP90 chaperone/DNA topoisomerase II/histidine kinase"/>
    <property type="match status" value="1"/>
</dbReference>
<reference evidence="3 4" key="1">
    <citation type="journal article" date="2019" name="Int. J. Syst. Evol. Microbiol.">
        <title>The Global Catalogue of Microorganisms (GCM) 10K type strain sequencing project: providing services to taxonomists for standard genome sequencing and annotation.</title>
        <authorList>
            <consortium name="The Broad Institute Genomics Platform"/>
            <consortium name="The Broad Institute Genome Sequencing Center for Infectious Disease"/>
            <person name="Wu L."/>
            <person name="Ma J."/>
        </authorList>
    </citation>
    <scope>NUCLEOTIDE SEQUENCE [LARGE SCALE GENOMIC DNA]</scope>
    <source>
        <strain evidence="3 4">JCM 13004</strain>
    </source>
</reference>